<reference evidence="3 4" key="1">
    <citation type="submission" date="2020-07" db="EMBL/GenBank/DDBJ databases">
        <title>Sequencing the genomes of 1000 actinobacteria strains.</title>
        <authorList>
            <person name="Klenk H.-P."/>
        </authorList>
    </citation>
    <scope>NUCLEOTIDE SEQUENCE [LARGE SCALE GENOMIC DNA]</scope>
    <source>
        <strain evidence="3 4">DSM 100723</strain>
    </source>
</reference>
<dbReference type="EMBL" id="JACGWT010000006">
    <property type="protein sequence ID" value="MBA8795987.1"/>
    <property type="molecule type" value="Genomic_DNA"/>
</dbReference>
<feature type="domain" description="UspA" evidence="2">
    <location>
        <begin position="21"/>
        <end position="173"/>
    </location>
</feature>
<evidence type="ECO:0000313" key="4">
    <source>
        <dbReference type="Proteomes" id="UP000523079"/>
    </source>
</evidence>
<sequence>MDETAATPEPDGGETAIPQPNVLVGVTPGQSEVVLREATLLADRLGAALVCAHVDASRYITDVLPDGSVLSVPLDPDLGDAESPQFDPELAEHVRDVVGREPAPAGRERQLIFRALVGDPALALAQLGETAQSTYFVVGTRRSGLRAGMKEFFGGSVAVHLAHRQIRPVLVVPTAPVRQSDHPLPWEPGPDAPA</sequence>
<comment type="caution">
    <text evidence="3">The sequence shown here is derived from an EMBL/GenBank/DDBJ whole genome shotgun (WGS) entry which is preliminary data.</text>
</comment>
<dbReference type="Proteomes" id="UP000523079">
    <property type="component" value="Unassembled WGS sequence"/>
</dbReference>
<accession>A0A7W3P7I2</accession>
<organism evidence="3 4">
    <name type="scientific">Microlunatus kandeliicorticis</name>
    <dbReference type="NCBI Taxonomy" id="1759536"/>
    <lineage>
        <taxon>Bacteria</taxon>
        <taxon>Bacillati</taxon>
        <taxon>Actinomycetota</taxon>
        <taxon>Actinomycetes</taxon>
        <taxon>Propionibacteriales</taxon>
        <taxon>Propionibacteriaceae</taxon>
        <taxon>Microlunatus</taxon>
    </lineage>
</organism>
<evidence type="ECO:0000256" key="1">
    <source>
        <dbReference type="SAM" id="MobiDB-lite"/>
    </source>
</evidence>
<dbReference type="InterPro" id="IPR006016">
    <property type="entry name" value="UspA"/>
</dbReference>
<dbReference type="Pfam" id="PF00582">
    <property type="entry name" value="Usp"/>
    <property type="match status" value="1"/>
</dbReference>
<name>A0A7W3P7I2_9ACTN</name>
<gene>
    <name evidence="3" type="ORF">FHX74_003628</name>
</gene>
<dbReference type="InterPro" id="IPR014729">
    <property type="entry name" value="Rossmann-like_a/b/a_fold"/>
</dbReference>
<dbReference type="RefSeq" id="WP_182561577.1">
    <property type="nucleotide sequence ID" value="NZ_JACGWT010000006.1"/>
</dbReference>
<evidence type="ECO:0000259" key="2">
    <source>
        <dbReference type="Pfam" id="PF00582"/>
    </source>
</evidence>
<dbReference type="SUPFAM" id="SSF52402">
    <property type="entry name" value="Adenine nucleotide alpha hydrolases-like"/>
    <property type="match status" value="1"/>
</dbReference>
<dbReference type="AlphaFoldDB" id="A0A7W3P7I2"/>
<keyword evidence="4" id="KW-1185">Reference proteome</keyword>
<protein>
    <submittedName>
        <fullName evidence="3">Nucleotide-binding universal stress UspA family protein</fullName>
    </submittedName>
</protein>
<feature type="region of interest" description="Disordered" evidence="1">
    <location>
        <begin position="1"/>
        <end position="20"/>
    </location>
</feature>
<proteinExistence type="predicted"/>
<dbReference type="Gene3D" id="3.40.50.620">
    <property type="entry name" value="HUPs"/>
    <property type="match status" value="1"/>
</dbReference>
<evidence type="ECO:0000313" key="3">
    <source>
        <dbReference type="EMBL" id="MBA8795987.1"/>
    </source>
</evidence>